<comment type="caution">
    <text evidence="1">The sequence shown here is derived from an EMBL/GenBank/DDBJ whole genome shotgun (WGS) entry which is preliminary data.</text>
</comment>
<keyword evidence="2" id="KW-1185">Reference proteome</keyword>
<dbReference type="AlphaFoldDB" id="A0A3R8P076"/>
<protein>
    <submittedName>
        <fullName evidence="1">Uncharacterized protein</fullName>
    </submittedName>
</protein>
<gene>
    <name evidence="1" type="ORF">EIL87_12320</name>
</gene>
<evidence type="ECO:0000313" key="1">
    <source>
        <dbReference type="EMBL" id="RRO17100.1"/>
    </source>
</evidence>
<reference evidence="1 2" key="1">
    <citation type="submission" date="2018-11" db="EMBL/GenBank/DDBJ databases">
        <title>Saccharopolyspora rhizosphaerae sp. nov., an actinomycete isolated from rhizosphere soil in Thailand.</title>
        <authorList>
            <person name="Intra B."/>
            <person name="Euanorasetr J."/>
            <person name="Take A."/>
            <person name="Inahashi Y."/>
            <person name="Mori M."/>
            <person name="Panbangred W."/>
            <person name="Matsumoto A."/>
        </authorList>
    </citation>
    <scope>NUCLEOTIDE SEQUENCE [LARGE SCALE GENOMIC DNA]</scope>
    <source>
        <strain evidence="1 2">H219</strain>
    </source>
</reference>
<organism evidence="1 2">
    <name type="scientific">Saccharopolyspora rhizosphaerae</name>
    <dbReference type="NCBI Taxonomy" id="2492662"/>
    <lineage>
        <taxon>Bacteria</taxon>
        <taxon>Bacillati</taxon>
        <taxon>Actinomycetota</taxon>
        <taxon>Actinomycetes</taxon>
        <taxon>Pseudonocardiales</taxon>
        <taxon>Pseudonocardiaceae</taxon>
        <taxon>Saccharopolyspora</taxon>
    </lineage>
</organism>
<dbReference type="EMBL" id="RSAA01000010">
    <property type="protein sequence ID" value="RRO17100.1"/>
    <property type="molecule type" value="Genomic_DNA"/>
</dbReference>
<evidence type="ECO:0000313" key="2">
    <source>
        <dbReference type="Proteomes" id="UP000274515"/>
    </source>
</evidence>
<accession>A0A3R8P076</accession>
<sequence>MPQHSPDLRLQDGQVATVVGEFTWFWTDPSTWRPQRQRVEAGPVWAEVTATPVRLAMEPGDGTAPVSCTGPGTPYERSFGVHSPSPDCDVVYERPSAGPVSAQWSITWEVTWRGWTGGSPTGGVLPPMTSRAQTQLVIAEAQALRAQ</sequence>
<dbReference type="Proteomes" id="UP000274515">
    <property type="component" value="Unassembled WGS sequence"/>
</dbReference>
<name>A0A3R8P076_9PSEU</name>
<proteinExistence type="predicted"/>